<feature type="region of interest" description="Disordered" evidence="9">
    <location>
        <begin position="146"/>
        <end position="167"/>
    </location>
</feature>
<name>A0A1Z4KEK5_ANAVA</name>
<reference evidence="10 11" key="1">
    <citation type="submission" date="2017-06" db="EMBL/GenBank/DDBJ databases">
        <title>Genome sequencing of cyanobaciteial culture collection at National Institute for Environmental Studies (NIES).</title>
        <authorList>
            <person name="Hirose Y."/>
            <person name="Shimura Y."/>
            <person name="Fujisawa T."/>
            <person name="Nakamura Y."/>
            <person name="Kawachi M."/>
        </authorList>
    </citation>
    <scope>NUCLEOTIDE SEQUENCE [LARGE SCALE GENOMIC DNA]</scope>
    <source>
        <strain evidence="10 11">NIES-23</strain>
    </source>
</reference>
<evidence type="ECO:0000313" key="11">
    <source>
        <dbReference type="Proteomes" id="UP000217507"/>
    </source>
</evidence>
<evidence type="ECO:0000256" key="2">
    <source>
        <dbReference type="ARBA" id="ARBA00022448"/>
    </source>
</evidence>
<dbReference type="AlphaFoldDB" id="A0A1Z4KEK5"/>
<comment type="subcellular location">
    <subcellularLocation>
        <location evidence="8">Cell inner membrane</location>
        <topology evidence="8">Multi-pass membrane protein</topology>
    </subcellularLocation>
    <subcellularLocation>
        <location evidence="1">Membrane</location>
        <topology evidence="1">Multi-pass membrane protein</topology>
    </subcellularLocation>
</comment>
<dbReference type="Proteomes" id="UP000217507">
    <property type="component" value="Chromosome"/>
</dbReference>
<accession>A0A1Z4KEK5</accession>
<keyword evidence="3 8" id="KW-0812">Transmembrane</keyword>
<feature type="transmembrane region" description="Helical" evidence="8">
    <location>
        <begin position="245"/>
        <end position="264"/>
    </location>
</feature>
<dbReference type="GO" id="GO:0005886">
    <property type="term" value="C:plasma membrane"/>
    <property type="evidence" value="ECO:0007669"/>
    <property type="project" value="UniProtKB-SubCell"/>
</dbReference>
<sequence length="467" mass="53641">MPTMRNSIFSEKIYPILLSAYRWYLRTPERSLEEAYKAALNIKAIEDEHFNGNKIDFNSAIYSNSVMDYFESDLAQELKTARMRLTEFRFSRWFSNESHQKAARKAGIEYPSSNVTLEKLKFIDEVISKYIITDYEIVAPSGVSESQVRTTSSQPPENPSLTDALRTNDINKNNLVERIYTPTSPPQLIKQRTEQSKKSRGKADTTGILPRSILSTIGRLQIELDPNAEQDVINNFRQAQKRSIISIRFILLIIIVPLLTHQLSKALIVSPIFNHFKNDHTEQIFLNSEMEEEALSTLHRFEERIKFENLISNAPPLSAEAIETQIKEKAEELAAEFRGESSNAIKNVFADIFSVGAFIWLLLVSKPSIMVLKEFFDNVVYGLSDSAKAFIIILFTDVFVGFHSPHGWEVILEGLSRHWGLPANRDFIFLFIATFPVILDTIFKYWIFRYLNRISPSAVATYRNMNE</sequence>
<dbReference type="HAMAP" id="MF_01308">
    <property type="entry name" value="CemA_PxcA"/>
    <property type="match status" value="1"/>
</dbReference>
<proteinExistence type="inferred from homology"/>
<dbReference type="InterPro" id="IPR004282">
    <property type="entry name" value="CemA"/>
</dbReference>
<dbReference type="GO" id="GO:0015078">
    <property type="term" value="F:proton transmembrane transporter activity"/>
    <property type="evidence" value="ECO:0007669"/>
    <property type="project" value="UniProtKB-UniRule"/>
</dbReference>
<keyword evidence="2 8" id="KW-0813">Transport</keyword>
<feature type="compositionally biased region" description="Basic and acidic residues" evidence="9">
    <location>
        <begin position="191"/>
        <end position="203"/>
    </location>
</feature>
<dbReference type="SMR" id="A0A1Z4KEK5"/>
<dbReference type="PANTHER" id="PTHR33650">
    <property type="entry name" value="CHLOROPLAST ENVELOPE MEMBRANE PROTEIN-RELATED"/>
    <property type="match status" value="1"/>
</dbReference>
<keyword evidence="4 8" id="KW-0375">Hydrogen ion transport</keyword>
<evidence type="ECO:0000256" key="7">
    <source>
        <dbReference type="ARBA" id="ARBA00023136"/>
    </source>
</evidence>
<dbReference type="PANTHER" id="PTHR33650:SF2">
    <property type="entry name" value="CHLOROPLAST ENVELOPE MEMBRANE PROTEIN"/>
    <property type="match status" value="1"/>
</dbReference>
<organism evidence="10 11">
    <name type="scientific">Trichormus variabilis NIES-23</name>
    <dbReference type="NCBI Taxonomy" id="1973479"/>
    <lineage>
        <taxon>Bacteria</taxon>
        <taxon>Bacillati</taxon>
        <taxon>Cyanobacteriota</taxon>
        <taxon>Cyanophyceae</taxon>
        <taxon>Nostocales</taxon>
        <taxon>Nostocaceae</taxon>
        <taxon>Trichormus</taxon>
    </lineage>
</organism>
<keyword evidence="6 8" id="KW-0406">Ion transport</keyword>
<keyword evidence="8" id="KW-1003">Cell membrane</keyword>
<evidence type="ECO:0000256" key="3">
    <source>
        <dbReference type="ARBA" id="ARBA00022692"/>
    </source>
</evidence>
<comment type="similarity">
    <text evidence="8">Belongs to the CemA family.</text>
</comment>
<keyword evidence="7 8" id="KW-0472">Membrane</keyword>
<gene>
    <name evidence="8" type="primary">pxcA</name>
    <name evidence="10" type="ORF">NIES23_00650</name>
</gene>
<comment type="function">
    <text evidence="8">Required for H(+) efflux immediately after light irradiation to form a rapid H(+) concentration gradient across the thylakoid membranes. Together with PxcL, contributes to transient H(+) uptake following dark to light transition.</text>
</comment>
<feature type="transmembrane region" description="Helical" evidence="8">
    <location>
        <begin position="386"/>
        <end position="407"/>
    </location>
</feature>
<evidence type="ECO:0000256" key="1">
    <source>
        <dbReference type="ARBA" id="ARBA00004141"/>
    </source>
</evidence>
<evidence type="ECO:0000256" key="8">
    <source>
        <dbReference type="HAMAP-Rule" id="MF_01308"/>
    </source>
</evidence>
<evidence type="ECO:0000256" key="5">
    <source>
        <dbReference type="ARBA" id="ARBA00022989"/>
    </source>
</evidence>
<evidence type="ECO:0000256" key="9">
    <source>
        <dbReference type="SAM" id="MobiDB-lite"/>
    </source>
</evidence>
<dbReference type="EMBL" id="AP018216">
    <property type="protein sequence ID" value="BAY67293.1"/>
    <property type="molecule type" value="Genomic_DNA"/>
</dbReference>
<feature type="transmembrane region" description="Helical" evidence="8">
    <location>
        <begin position="348"/>
        <end position="365"/>
    </location>
</feature>
<keyword evidence="5 8" id="KW-1133">Transmembrane helix</keyword>
<evidence type="ECO:0000313" key="10">
    <source>
        <dbReference type="EMBL" id="BAY67293.1"/>
    </source>
</evidence>
<evidence type="ECO:0000256" key="6">
    <source>
        <dbReference type="ARBA" id="ARBA00023065"/>
    </source>
</evidence>
<dbReference type="Pfam" id="PF03040">
    <property type="entry name" value="CemA"/>
    <property type="match status" value="1"/>
</dbReference>
<protein>
    <recommendedName>
        <fullName evidence="8">Proton extrusion protein PxcA</fullName>
    </recommendedName>
</protein>
<keyword evidence="8" id="KW-0997">Cell inner membrane</keyword>
<feature type="transmembrane region" description="Helical" evidence="8">
    <location>
        <begin position="427"/>
        <end position="447"/>
    </location>
</feature>
<dbReference type="NCBIfam" id="NF002703">
    <property type="entry name" value="PRK02507.1-1"/>
    <property type="match status" value="1"/>
</dbReference>
<feature type="compositionally biased region" description="Polar residues" evidence="9">
    <location>
        <begin position="146"/>
        <end position="161"/>
    </location>
</feature>
<feature type="region of interest" description="Disordered" evidence="9">
    <location>
        <begin position="186"/>
        <end position="205"/>
    </location>
</feature>
<evidence type="ECO:0000256" key="4">
    <source>
        <dbReference type="ARBA" id="ARBA00022781"/>
    </source>
</evidence>